<gene>
    <name evidence="2" type="ORF">SAMN04488579_10598</name>
</gene>
<dbReference type="STRING" id="1528.SAMN04488579_10598"/>
<feature type="transmembrane region" description="Helical" evidence="1">
    <location>
        <begin position="6"/>
        <end position="36"/>
    </location>
</feature>
<dbReference type="Proteomes" id="UP000199652">
    <property type="component" value="Unassembled WGS sequence"/>
</dbReference>
<keyword evidence="3" id="KW-1185">Reference proteome</keyword>
<evidence type="ECO:0000313" key="3">
    <source>
        <dbReference type="Proteomes" id="UP000199652"/>
    </source>
</evidence>
<proteinExistence type="predicted"/>
<keyword evidence="1" id="KW-1133">Transmembrane helix</keyword>
<name>A0A1H3DQZ4_EUBBA</name>
<keyword evidence="1" id="KW-0472">Membrane</keyword>
<reference evidence="3" key="1">
    <citation type="submission" date="2016-10" db="EMBL/GenBank/DDBJ databases">
        <authorList>
            <person name="Varghese N."/>
            <person name="Submissions S."/>
        </authorList>
    </citation>
    <scope>NUCLEOTIDE SEQUENCE [LARGE SCALE GENOMIC DNA]</scope>
    <source>
        <strain evidence="3">VPI 5359</strain>
    </source>
</reference>
<evidence type="ECO:0000313" key="2">
    <source>
        <dbReference type="EMBL" id="SDX68750.1"/>
    </source>
</evidence>
<feature type="transmembrane region" description="Helical" evidence="1">
    <location>
        <begin position="101"/>
        <end position="122"/>
    </location>
</feature>
<feature type="transmembrane region" description="Helical" evidence="1">
    <location>
        <begin position="134"/>
        <end position="157"/>
    </location>
</feature>
<dbReference type="EMBL" id="FNOU01000005">
    <property type="protein sequence ID" value="SDX68750.1"/>
    <property type="molecule type" value="Genomic_DNA"/>
</dbReference>
<dbReference type="RefSeq" id="WP_090244002.1">
    <property type="nucleotide sequence ID" value="NZ_FNOU01000005.1"/>
</dbReference>
<sequence length="172" mass="19230">MDSASLAAAILALGAVLVIFGIFALIAYIFMSLALYAMAKNKGIDHAWLAWIPIVNNYLFGELIDDVVPIASLKIPYAKWVLLISPIVVCLLSTINTQNGFVSFIIWLVAVIYAVYTFAAQFRLFKLYKPESAVLFLVLSIIFSWVVILIPIFMFIMRNNTPVEYLEDSQAV</sequence>
<keyword evidence="1" id="KW-0812">Transmembrane</keyword>
<organism evidence="2 3">
    <name type="scientific">Eubacterium barkeri</name>
    <name type="common">Clostridium barkeri</name>
    <dbReference type="NCBI Taxonomy" id="1528"/>
    <lineage>
        <taxon>Bacteria</taxon>
        <taxon>Bacillati</taxon>
        <taxon>Bacillota</taxon>
        <taxon>Clostridia</taxon>
        <taxon>Eubacteriales</taxon>
        <taxon>Eubacteriaceae</taxon>
        <taxon>Eubacterium</taxon>
    </lineage>
</organism>
<dbReference type="AlphaFoldDB" id="A0A1H3DQZ4"/>
<protein>
    <submittedName>
        <fullName evidence="2">Uncharacterized protein</fullName>
    </submittedName>
</protein>
<evidence type="ECO:0000256" key="1">
    <source>
        <dbReference type="SAM" id="Phobius"/>
    </source>
</evidence>
<dbReference type="OrthoDB" id="2881369at2"/>
<accession>A0A1H3DQZ4</accession>